<feature type="domain" description="Reverse transcriptase" evidence="1">
    <location>
        <begin position="1"/>
        <end position="66"/>
    </location>
</feature>
<reference evidence="2" key="1">
    <citation type="submission" date="2013-12" db="EMBL/GenBank/DDBJ databases">
        <authorList>
            <person name="Omoto C.K."/>
            <person name="Sibley D."/>
            <person name="Venepally P."/>
            <person name="Hadjithomas M."/>
            <person name="Karamycheva S."/>
            <person name="Brunk B."/>
            <person name="Roos D."/>
            <person name="Caler E."/>
            <person name="Lorenzi H."/>
        </authorList>
    </citation>
    <scope>NUCLEOTIDE SEQUENCE</scope>
</reference>
<organism evidence="2 3">
    <name type="scientific">Gregarina niphandrodes</name>
    <name type="common">Septate eugregarine</name>
    <dbReference type="NCBI Taxonomy" id="110365"/>
    <lineage>
        <taxon>Eukaryota</taxon>
        <taxon>Sar</taxon>
        <taxon>Alveolata</taxon>
        <taxon>Apicomplexa</taxon>
        <taxon>Conoidasida</taxon>
        <taxon>Gregarinasina</taxon>
        <taxon>Eugregarinorida</taxon>
        <taxon>Gregarinidae</taxon>
        <taxon>Gregarina</taxon>
    </lineage>
</organism>
<protein>
    <submittedName>
        <fullName evidence="2">KRAB-A domain protein</fullName>
    </submittedName>
</protein>
<dbReference type="OrthoDB" id="2013610at2759"/>
<dbReference type="VEuPathDB" id="CryptoDB:GNI_243620"/>
<dbReference type="RefSeq" id="XP_011134701.1">
    <property type="nucleotide sequence ID" value="XM_011136399.1"/>
</dbReference>
<keyword evidence="3" id="KW-1185">Reference proteome</keyword>
<evidence type="ECO:0000313" key="3">
    <source>
        <dbReference type="Proteomes" id="UP000019763"/>
    </source>
</evidence>
<dbReference type="FunFam" id="3.30.70.270:FF:000003">
    <property type="entry name" value="Transposon Ty3-G Gag-Pol polyprotein"/>
    <property type="match status" value="1"/>
</dbReference>
<dbReference type="InterPro" id="IPR000477">
    <property type="entry name" value="RT_dom"/>
</dbReference>
<sequence length="100" mass="11785">MQQILGNLLWKCCLAHIDDILVFGGTFEEHNRNLREVLRRMREHDLLLKVTKCRFAYTHTEFLGYVVTDKGVQPDKKKVDKLRRFPVPTTVKELRSFLGL</sequence>
<dbReference type="Gene3D" id="3.30.70.270">
    <property type="match status" value="1"/>
</dbReference>
<dbReference type="EMBL" id="AFNH02001969">
    <property type="protein sequence ID" value="EZG42614.1"/>
    <property type="molecule type" value="Genomic_DNA"/>
</dbReference>
<dbReference type="Proteomes" id="UP000019763">
    <property type="component" value="Unassembled WGS sequence"/>
</dbReference>
<proteinExistence type="predicted"/>
<dbReference type="InterPro" id="IPR051320">
    <property type="entry name" value="Viral_Replic_Matur_Polypro"/>
</dbReference>
<dbReference type="InterPro" id="IPR043502">
    <property type="entry name" value="DNA/RNA_pol_sf"/>
</dbReference>
<feature type="non-terminal residue" evidence="2">
    <location>
        <position position="100"/>
    </location>
</feature>
<gene>
    <name evidence="2" type="ORF">GNI_243620</name>
</gene>
<accession>A0A023AUV0</accession>
<dbReference type="AlphaFoldDB" id="A0A023AUV0"/>
<dbReference type="InterPro" id="IPR043128">
    <property type="entry name" value="Rev_trsase/Diguanyl_cyclase"/>
</dbReference>
<dbReference type="PANTHER" id="PTHR33064">
    <property type="entry name" value="POL PROTEIN"/>
    <property type="match status" value="1"/>
</dbReference>
<dbReference type="Pfam" id="PF00078">
    <property type="entry name" value="RVT_1"/>
    <property type="match status" value="1"/>
</dbReference>
<dbReference type="SUPFAM" id="SSF56672">
    <property type="entry name" value="DNA/RNA polymerases"/>
    <property type="match status" value="1"/>
</dbReference>
<evidence type="ECO:0000259" key="1">
    <source>
        <dbReference type="Pfam" id="PF00078"/>
    </source>
</evidence>
<dbReference type="PANTHER" id="PTHR33064:SF37">
    <property type="entry name" value="RIBONUCLEASE H"/>
    <property type="match status" value="1"/>
</dbReference>
<evidence type="ECO:0000313" key="2">
    <source>
        <dbReference type="EMBL" id="EZG42614.1"/>
    </source>
</evidence>
<dbReference type="GeneID" id="22916865"/>
<comment type="caution">
    <text evidence="2">The sequence shown here is derived from an EMBL/GenBank/DDBJ whole genome shotgun (WGS) entry which is preliminary data.</text>
</comment>
<name>A0A023AUV0_GRENI</name>